<keyword evidence="3" id="KW-1185">Reference proteome</keyword>
<dbReference type="OrthoDB" id="7058419at2"/>
<dbReference type="EMBL" id="QHKM01000001">
    <property type="protein sequence ID" value="RAK70122.1"/>
    <property type="molecule type" value="Genomic_DNA"/>
</dbReference>
<name>A0A328BS72_9BACT</name>
<evidence type="ECO:0000256" key="1">
    <source>
        <dbReference type="SAM" id="SignalP"/>
    </source>
</evidence>
<dbReference type="Gene3D" id="1.25.40.10">
    <property type="entry name" value="Tetratricopeptide repeat domain"/>
    <property type="match status" value="1"/>
</dbReference>
<dbReference type="Proteomes" id="UP000248553">
    <property type="component" value="Unassembled WGS sequence"/>
</dbReference>
<keyword evidence="1" id="KW-0732">Signal</keyword>
<evidence type="ECO:0008006" key="4">
    <source>
        <dbReference type="Google" id="ProtNLM"/>
    </source>
</evidence>
<reference evidence="3" key="1">
    <citation type="submission" date="2018-05" db="EMBL/GenBank/DDBJ databases">
        <authorList>
            <person name="Nie L."/>
        </authorList>
    </citation>
    <scope>NUCLEOTIDE SEQUENCE [LARGE SCALE GENOMIC DNA]</scope>
    <source>
        <strain evidence="3">NL</strain>
    </source>
</reference>
<protein>
    <recommendedName>
        <fullName evidence="4">Tetratricopeptide repeat protein</fullName>
    </recommendedName>
</protein>
<dbReference type="SUPFAM" id="SSF48452">
    <property type="entry name" value="TPR-like"/>
    <property type="match status" value="1"/>
</dbReference>
<accession>A0A328BS72</accession>
<dbReference type="RefSeq" id="WP_111476856.1">
    <property type="nucleotide sequence ID" value="NZ_QHKM01000001.1"/>
</dbReference>
<feature type="signal peptide" evidence="1">
    <location>
        <begin position="1"/>
        <end position="20"/>
    </location>
</feature>
<dbReference type="InterPro" id="IPR011990">
    <property type="entry name" value="TPR-like_helical_dom_sf"/>
</dbReference>
<dbReference type="AlphaFoldDB" id="A0A328BS72"/>
<feature type="chain" id="PRO_5016234938" description="Tetratricopeptide repeat protein" evidence="1">
    <location>
        <begin position="21"/>
        <end position="163"/>
    </location>
</feature>
<proteinExistence type="predicted"/>
<evidence type="ECO:0000313" key="3">
    <source>
        <dbReference type="Proteomes" id="UP000248553"/>
    </source>
</evidence>
<comment type="caution">
    <text evidence="2">The sequence shown here is derived from an EMBL/GenBank/DDBJ whole genome shotgun (WGS) entry which is preliminary data.</text>
</comment>
<organism evidence="2 3">
    <name type="scientific">Hymenobacter edaphi</name>
    <dbReference type="NCBI Taxonomy" id="2211146"/>
    <lineage>
        <taxon>Bacteria</taxon>
        <taxon>Pseudomonadati</taxon>
        <taxon>Bacteroidota</taxon>
        <taxon>Cytophagia</taxon>
        <taxon>Cytophagales</taxon>
        <taxon>Hymenobacteraceae</taxon>
        <taxon>Hymenobacter</taxon>
    </lineage>
</organism>
<evidence type="ECO:0000313" key="2">
    <source>
        <dbReference type="EMBL" id="RAK70122.1"/>
    </source>
</evidence>
<sequence>MKRLLIALPLAAFTLTVSLAGGTQSGPAPLNTLPRYGGASKSKALRKLDQEFINQSLKQYRQDRRAASESSVSEGWSHFYASDVATSIKRFNQAWLLDSTNANVYYGFSACLTEQGEAAAAHRYFQLAQRYDVQNQGANKYYERLTLYYQSRKQTASRSAGAV</sequence>
<gene>
    <name evidence="2" type="ORF">DLM85_04525</name>
</gene>